<dbReference type="Pfam" id="PF15880">
    <property type="entry name" value="NDUFV3"/>
    <property type="match status" value="1"/>
</dbReference>
<protein>
    <submittedName>
        <fullName evidence="2">NADH dehydrogenase [ubiquinone] flavo 3, mitochondrial isoform X2</fullName>
    </submittedName>
</protein>
<dbReference type="PANTHER" id="PTHR17117:SF3">
    <property type="entry name" value="NADH DEHYDROGENASE [UBIQUINONE] FLAVOPROTEIN 3, MITOCHONDRIAL"/>
    <property type="match status" value="1"/>
</dbReference>
<sequence length="95" mass="10390">MIGVRSLHLQRTGNAASQTGGSKTLVSFPVKFSSGSKDSVKVPSPAAVADLPFDNSRYQNLQHYSYTSFTFVDFDVSLAQFRLPQPSSGRLTPRH</sequence>
<dbReference type="PANTHER" id="PTHR17117">
    <property type="entry name" value="NADH-UBIQUINONE OXIDOREDUCTASE"/>
    <property type="match status" value="1"/>
</dbReference>
<evidence type="ECO:0000313" key="3">
    <source>
        <dbReference type="Proteomes" id="UP001295444"/>
    </source>
</evidence>
<evidence type="ECO:0000313" key="2">
    <source>
        <dbReference type="EMBL" id="CAH2218538.1"/>
    </source>
</evidence>
<dbReference type="GO" id="GO:0005739">
    <property type="term" value="C:mitochondrion"/>
    <property type="evidence" value="ECO:0007669"/>
    <property type="project" value="InterPro"/>
</dbReference>
<reference evidence="2" key="1">
    <citation type="submission" date="2022-03" db="EMBL/GenBank/DDBJ databases">
        <authorList>
            <person name="Alioto T."/>
            <person name="Alioto T."/>
            <person name="Gomez Garrido J."/>
        </authorList>
    </citation>
    <scope>NUCLEOTIDE SEQUENCE</scope>
</reference>
<dbReference type="Proteomes" id="UP001295444">
    <property type="component" value="Chromosome 01"/>
</dbReference>
<dbReference type="GO" id="GO:0045271">
    <property type="term" value="C:respiratory chain complex I"/>
    <property type="evidence" value="ECO:0007669"/>
    <property type="project" value="InterPro"/>
</dbReference>
<accession>A0AAD1QWG1</accession>
<dbReference type="GO" id="GO:0042775">
    <property type="term" value="P:mitochondrial ATP synthesis coupled electron transport"/>
    <property type="evidence" value="ECO:0007669"/>
    <property type="project" value="TreeGrafter"/>
</dbReference>
<gene>
    <name evidence="2" type="ORF">PECUL_23A035182</name>
</gene>
<proteinExistence type="predicted"/>
<dbReference type="EMBL" id="OW240912">
    <property type="protein sequence ID" value="CAH2218538.1"/>
    <property type="molecule type" value="Genomic_DNA"/>
</dbReference>
<dbReference type="AlphaFoldDB" id="A0AAD1QWG1"/>
<feature type="region of interest" description="Disordered" evidence="1">
    <location>
        <begin position="1"/>
        <end position="22"/>
    </location>
</feature>
<keyword evidence="3" id="KW-1185">Reference proteome</keyword>
<feature type="compositionally biased region" description="Polar residues" evidence="1">
    <location>
        <begin position="9"/>
        <end position="22"/>
    </location>
</feature>
<name>A0AAD1QWG1_PELCU</name>
<organism evidence="2 3">
    <name type="scientific">Pelobates cultripes</name>
    <name type="common">Western spadefoot toad</name>
    <dbReference type="NCBI Taxonomy" id="61616"/>
    <lineage>
        <taxon>Eukaryota</taxon>
        <taxon>Metazoa</taxon>
        <taxon>Chordata</taxon>
        <taxon>Craniata</taxon>
        <taxon>Vertebrata</taxon>
        <taxon>Euteleostomi</taxon>
        <taxon>Amphibia</taxon>
        <taxon>Batrachia</taxon>
        <taxon>Anura</taxon>
        <taxon>Pelobatoidea</taxon>
        <taxon>Pelobatidae</taxon>
        <taxon>Pelobates</taxon>
    </lineage>
</organism>
<dbReference type="InterPro" id="IPR026193">
    <property type="entry name" value="NDUFV3"/>
</dbReference>
<evidence type="ECO:0000256" key="1">
    <source>
        <dbReference type="SAM" id="MobiDB-lite"/>
    </source>
</evidence>